<comment type="caution">
    <text evidence="1">The sequence shown here is derived from an EMBL/GenBank/DDBJ whole genome shotgun (WGS) entry which is preliminary data.</text>
</comment>
<gene>
    <name evidence="1" type="ORF">ACFPRH_16595</name>
</gene>
<proteinExistence type="predicted"/>
<evidence type="ECO:0000313" key="2">
    <source>
        <dbReference type="Proteomes" id="UP001596160"/>
    </source>
</evidence>
<evidence type="ECO:0000313" key="1">
    <source>
        <dbReference type="EMBL" id="MFC5153356.1"/>
    </source>
</evidence>
<name>A0ABW0AHZ8_9ACTN</name>
<reference evidence="2" key="1">
    <citation type="journal article" date="2019" name="Int. J. Syst. Evol. Microbiol.">
        <title>The Global Catalogue of Microorganisms (GCM) 10K type strain sequencing project: providing services to taxonomists for standard genome sequencing and annotation.</title>
        <authorList>
            <consortium name="The Broad Institute Genomics Platform"/>
            <consortium name="The Broad Institute Genome Sequencing Center for Infectious Disease"/>
            <person name="Wu L."/>
            <person name="Ma J."/>
        </authorList>
    </citation>
    <scope>NUCLEOTIDE SEQUENCE [LARGE SCALE GENOMIC DNA]</scope>
    <source>
        <strain evidence="2">PCU 266</strain>
    </source>
</reference>
<accession>A0ABW0AHZ8</accession>
<organism evidence="1 2">
    <name type="scientific">Streptomyces amakusaensis</name>
    <dbReference type="NCBI Taxonomy" id="67271"/>
    <lineage>
        <taxon>Bacteria</taxon>
        <taxon>Bacillati</taxon>
        <taxon>Actinomycetota</taxon>
        <taxon>Actinomycetes</taxon>
        <taxon>Kitasatosporales</taxon>
        <taxon>Streptomycetaceae</taxon>
        <taxon>Streptomyces</taxon>
    </lineage>
</organism>
<dbReference type="Proteomes" id="UP001596160">
    <property type="component" value="Unassembled WGS sequence"/>
</dbReference>
<protein>
    <submittedName>
        <fullName evidence="1">Uncharacterized protein</fullName>
    </submittedName>
</protein>
<keyword evidence="2" id="KW-1185">Reference proteome</keyword>
<sequence>MARTDDALQRARIIAYAASTPDPPLMGPQGIHTTGCPACAGTMWLQREIRVCASCGHIEDK</sequence>
<dbReference type="RefSeq" id="WP_344479896.1">
    <property type="nucleotide sequence ID" value="NZ_BAAASB010000013.1"/>
</dbReference>
<dbReference type="EMBL" id="JBHSKP010000009">
    <property type="protein sequence ID" value="MFC5153356.1"/>
    <property type="molecule type" value="Genomic_DNA"/>
</dbReference>